<dbReference type="PATRIC" id="fig|289376.4.peg.560"/>
<dbReference type="HOGENOM" id="CLU_035730_8_2_0"/>
<evidence type="ECO:0000313" key="3">
    <source>
        <dbReference type="Proteomes" id="UP000000718"/>
    </source>
</evidence>
<feature type="domain" description="SCP" evidence="1">
    <location>
        <begin position="45"/>
        <end position="178"/>
    </location>
</feature>
<evidence type="ECO:0000313" key="2">
    <source>
        <dbReference type="EMBL" id="ACI21455.1"/>
    </source>
</evidence>
<reference evidence="3" key="1">
    <citation type="submission" date="2008-08" db="EMBL/GenBank/DDBJ databases">
        <title>The complete genome sequence of Thermodesulfovibrio yellowstonii strain ATCC 51303 / DSM 11347 / YP87.</title>
        <authorList>
            <person name="Dodson R.J."/>
            <person name="Durkin A.S."/>
            <person name="Wu M."/>
            <person name="Eisen J."/>
            <person name="Sutton G."/>
        </authorList>
    </citation>
    <scope>NUCLEOTIDE SEQUENCE [LARGE SCALE GENOMIC DNA]</scope>
    <source>
        <strain evidence="3">ATCC 51303 / DSM 11347 / YP87</strain>
    </source>
</reference>
<gene>
    <name evidence="2" type="ordered locus">THEYE_A0566</name>
</gene>
<dbReference type="KEGG" id="tye:THEYE_A0566"/>
<dbReference type="EMBL" id="CP001147">
    <property type="protein sequence ID" value="ACI21455.1"/>
    <property type="molecule type" value="Genomic_DNA"/>
</dbReference>
<dbReference type="Proteomes" id="UP000000718">
    <property type="component" value="Chromosome"/>
</dbReference>
<dbReference type="eggNOG" id="COG2340">
    <property type="taxonomic scope" value="Bacteria"/>
</dbReference>
<dbReference type="InterPro" id="IPR018244">
    <property type="entry name" value="Allrgn_V5/Tpx1_CS"/>
</dbReference>
<dbReference type="SMART" id="SM00198">
    <property type="entry name" value="SCP"/>
    <property type="match status" value="1"/>
</dbReference>
<dbReference type="AlphaFoldDB" id="B5YJJ4"/>
<organism evidence="2 3">
    <name type="scientific">Thermodesulfovibrio yellowstonii (strain ATCC 51303 / DSM 11347 / YP87)</name>
    <dbReference type="NCBI Taxonomy" id="289376"/>
    <lineage>
        <taxon>Bacteria</taxon>
        <taxon>Pseudomonadati</taxon>
        <taxon>Nitrospirota</taxon>
        <taxon>Thermodesulfovibrionia</taxon>
        <taxon>Thermodesulfovibrionales</taxon>
        <taxon>Thermodesulfovibrionaceae</taxon>
        <taxon>Thermodesulfovibrio</taxon>
    </lineage>
</organism>
<dbReference type="InterPro" id="IPR035940">
    <property type="entry name" value="CAP_sf"/>
</dbReference>
<dbReference type="Pfam" id="PF00188">
    <property type="entry name" value="CAP"/>
    <property type="match status" value="1"/>
</dbReference>
<name>B5YJJ4_THEYD</name>
<keyword evidence="3" id="KW-1185">Reference proteome</keyword>
<dbReference type="EnsemblBacteria" id="ACI21455">
    <property type="protein sequence ID" value="ACI21455"/>
    <property type="gene ID" value="THEYE_A0566"/>
</dbReference>
<dbReference type="Gene3D" id="3.40.33.10">
    <property type="entry name" value="CAP"/>
    <property type="match status" value="1"/>
</dbReference>
<reference evidence="2 3" key="2">
    <citation type="journal article" date="2015" name="Genome Announc.">
        <title>Genome Sequence of the Sulfate-Reducing Thermophilic Bacterium Thermodesulfovibrio yellowstonii Strain DSM 11347T (Phylum Nitrospirae).</title>
        <authorList>
            <person name="Bhatnagar S."/>
            <person name="Badger J.H."/>
            <person name="Madupu R."/>
            <person name="Khouri H.M."/>
            <person name="O'Connor E.M."/>
            <person name="Robb F.T."/>
            <person name="Ward N.L."/>
            <person name="Eisen J.A."/>
        </authorList>
    </citation>
    <scope>NUCLEOTIDE SEQUENCE [LARGE SCALE GENOMIC DNA]</scope>
    <source>
        <strain evidence="3">ATCC 51303 / DSM 11347 / YP87</strain>
    </source>
</reference>
<dbReference type="PANTHER" id="PTHR10334">
    <property type="entry name" value="CYSTEINE-RICH SECRETORY PROTEIN-RELATED"/>
    <property type="match status" value="1"/>
</dbReference>
<dbReference type="GO" id="GO:0005576">
    <property type="term" value="C:extracellular region"/>
    <property type="evidence" value="ECO:0007669"/>
    <property type="project" value="InterPro"/>
</dbReference>
<dbReference type="PRINTS" id="PR00837">
    <property type="entry name" value="V5TPXLIKE"/>
</dbReference>
<dbReference type="SUPFAM" id="SSF55797">
    <property type="entry name" value="PR-1-like"/>
    <property type="match status" value="1"/>
</dbReference>
<dbReference type="PROSITE" id="PS01009">
    <property type="entry name" value="CRISP_1"/>
    <property type="match status" value="1"/>
</dbReference>
<protein>
    <submittedName>
        <fullName evidence="2">SCP-like extracellular protein</fullName>
    </submittedName>
</protein>
<sequence>MKYTKIFIKNRVLFIMFFLLVFLTNCSNYQYKNATKRYYAELSASEKEELLAEHNKWRAKVGVSALKWSYEMEKLAIDWAYKLSRTYGCRMMHRSSNYGENIFWANYPVTAKYVVDYWAEERFNYDYLSDSCKPGKVCGHYTQIVWKDTREIGCGRALCQGGEEIWVCNYNPAGNIKGKKPY</sequence>
<dbReference type="STRING" id="289376.THEYE_A0566"/>
<dbReference type="FunFam" id="3.40.33.10:FF:000004">
    <property type="entry name" value="CAP, cysteine-rich secretory protein, antigen 5"/>
    <property type="match status" value="1"/>
</dbReference>
<proteinExistence type="predicted"/>
<dbReference type="OrthoDB" id="9794228at2"/>
<dbReference type="InParanoid" id="B5YJJ4"/>
<accession>B5YJJ4</accession>
<evidence type="ECO:0000259" key="1">
    <source>
        <dbReference type="SMART" id="SM00198"/>
    </source>
</evidence>
<dbReference type="InterPro" id="IPR014044">
    <property type="entry name" value="CAP_dom"/>
</dbReference>
<dbReference type="InterPro" id="IPR001283">
    <property type="entry name" value="CRISP-related"/>
</dbReference>